<dbReference type="Proteomes" id="UP001066276">
    <property type="component" value="Chromosome 4_1"/>
</dbReference>
<dbReference type="EMBL" id="JANPWB010000007">
    <property type="protein sequence ID" value="KAJ1170588.1"/>
    <property type="molecule type" value="Genomic_DNA"/>
</dbReference>
<evidence type="ECO:0000313" key="1">
    <source>
        <dbReference type="EMBL" id="KAJ1170588.1"/>
    </source>
</evidence>
<sequence length="126" mass="14128">MEGRIKELLPHTRRKGSLSLPLASGPPSLYQDIVNDVDQSVEYHDPVAAVRKETYFSTITWSAFIVNEICTYAPVLKEIIFPVWQRCCAPVLIQDARREQFFALTSGSETQELSDAILSNPMSVPS</sequence>
<evidence type="ECO:0000313" key="2">
    <source>
        <dbReference type="Proteomes" id="UP001066276"/>
    </source>
</evidence>
<reference evidence="1" key="1">
    <citation type="journal article" date="2022" name="bioRxiv">
        <title>Sequencing and chromosome-scale assembly of the giantPleurodeles waltlgenome.</title>
        <authorList>
            <person name="Brown T."/>
            <person name="Elewa A."/>
            <person name="Iarovenko S."/>
            <person name="Subramanian E."/>
            <person name="Araus A.J."/>
            <person name="Petzold A."/>
            <person name="Susuki M."/>
            <person name="Suzuki K.-i.T."/>
            <person name="Hayashi T."/>
            <person name="Toyoda A."/>
            <person name="Oliveira C."/>
            <person name="Osipova E."/>
            <person name="Leigh N.D."/>
            <person name="Simon A."/>
            <person name="Yun M.H."/>
        </authorList>
    </citation>
    <scope>NUCLEOTIDE SEQUENCE</scope>
    <source>
        <strain evidence="1">20211129_DDA</strain>
        <tissue evidence="1">Liver</tissue>
    </source>
</reference>
<protein>
    <submittedName>
        <fullName evidence="1">Uncharacterized protein</fullName>
    </submittedName>
</protein>
<comment type="caution">
    <text evidence="1">The sequence shown here is derived from an EMBL/GenBank/DDBJ whole genome shotgun (WGS) entry which is preliminary data.</text>
</comment>
<accession>A0AAV7T3I2</accession>
<keyword evidence="2" id="KW-1185">Reference proteome</keyword>
<name>A0AAV7T3I2_PLEWA</name>
<organism evidence="1 2">
    <name type="scientific">Pleurodeles waltl</name>
    <name type="common">Iberian ribbed newt</name>
    <dbReference type="NCBI Taxonomy" id="8319"/>
    <lineage>
        <taxon>Eukaryota</taxon>
        <taxon>Metazoa</taxon>
        <taxon>Chordata</taxon>
        <taxon>Craniata</taxon>
        <taxon>Vertebrata</taxon>
        <taxon>Euteleostomi</taxon>
        <taxon>Amphibia</taxon>
        <taxon>Batrachia</taxon>
        <taxon>Caudata</taxon>
        <taxon>Salamandroidea</taxon>
        <taxon>Salamandridae</taxon>
        <taxon>Pleurodelinae</taxon>
        <taxon>Pleurodeles</taxon>
    </lineage>
</organism>
<gene>
    <name evidence="1" type="ORF">NDU88_002461</name>
</gene>
<proteinExistence type="predicted"/>
<dbReference type="AlphaFoldDB" id="A0AAV7T3I2"/>